<dbReference type="Pfam" id="PF07494">
    <property type="entry name" value="Reg_prop"/>
    <property type="match status" value="1"/>
</dbReference>
<evidence type="ECO:0000313" key="4">
    <source>
        <dbReference type="Proteomes" id="UP000199306"/>
    </source>
</evidence>
<reference evidence="3 4" key="1">
    <citation type="submission" date="2016-10" db="EMBL/GenBank/DDBJ databases">
        <authorList>
            <person name="de Groot N.N."/>
        </authorList>
    </citation>
    <scope>NUCLEOTIDE SEQUENCE [LARGE SCALE GENOMIC DNA]</scope>
    <source>
        <strain evidence="4">E92,LMG 26720,CCM 7988</strain>
    </source>
</reference>
<dbReference type="Pfam" id="PF21544">
    <property type="entry name" value="PorZ_N_b_propeller"/>
    <property type="match status" value="1"/>
</dbReference>
<keyword evidence="4" id="KW-1185">Reference proteome</keyword>
<protein>
    <submittedName>
        <fullName evidence="3">Por secretion system C-terminal sorting domain-containing protein</fullName>
    </submittedName>
</protein>
<dbReference type="InterPro" id="IPR015943">
    <property type="entry name" value="WD40/YVTN_repeat-like_dom_sf"/>
</dbReference>
<feature type="domain" description="PorZ N-terminal beta-propeller" evidence="2">
    <location>
        <begin position="61"/>
        <end position="226"/>
    </location>
</feature>
<dbReference type="OrthoDB" id="9807410at2"/>
<dbReference type="SUPFAM" id="SSF50969">
    <property type="entry name" value="YVTN repeat-like/Quinoprotein amine dehydrogenase"/>
    <property type="match status" value="1"/>
</dbReference>
<proteinExistence type="predicted"/>
<accession>A0A1I5YE48</accession>
<evidence type="ECO:0000259" key="2">
    <source>
        <dbReference type="Pfam" id="PF21544"/>
    </source>
</evidence>
<dbReference type="InterPro" id="IPR011110">
    <property type="entry name" value="Reg_prop"/>
</dbReference>
<dbReference type="InterPro" id="IPR011044">
    <property type="entry name" value="Quino_amine_DH_bsu"/>
</dbReference>
<dbReference type="SUPFAM" id="SSF63829">
    <property type="entry name" value="Calcium-dependent phosphotriesterase"/>
    <property type="match status" value="1"/>
</dbReference>
<dbReference type="InterPro" id="IPR048954">
    <property type="entry name" value="PorZ_N"/>
</dbReference>
<feature type="chain" id="PRO_5011728249" evidence="1">
    <location>
        <begin position="35"/>
        <end position="619"/>
    </location>
</feature>
<dbReference type="Gene3D" id="2.130.10.10">
    <property type="entry name" value="YVTN repeat-like/Quinoprotein amine dehydrogenase"/>
    <property type="match status" value="2"/>
</dbReference>
<name>A0A1I5YE48_9BACT</name>
<dbReference type="STRING" id="1079859.SAMN04515674_11851"/>
<keyword evidence="1" id="KW-0732">Signal</keyword>
<sequence length="619" mass="68012">MIMSDYFKRKNYQKQAIGLFLFFIFLKSASSVFAQDIPIGTWRSHFNYSNAKDLEIAGNKIYCVTSNGFFYYDNTAGETFRLSRIDGLSESLISKIKYSQVSKTLIIAYKSGNIDLLSLNDLGEPGNILNIPLLKETAQIQGNKEVNHIEIKDKTAFLAYDFGLVVLDLDRQDIRETYQNLGDNGSEMAVYRSTIANDSIYLTSSQGVRAAPFSSNINLQYYGNWKGISARKYKICNSNTGLLAIFDGEGIFKLEKGKFTKILAVNDNLVNAAFLNKYSTLSFSNGSVFLVNADGKIETIKTPFSGNPQQSLADPAGKLWIADAVNGLVGNASGSFKSYSPVSNDTLFHIRKDSIIADADMNLWIRLGYYQGILVKNTKNQSRYLSTADGSGKLPNGNVNTLSLDKDGQIWVGTSNGVAVFDNPTGAFDGGSFNAYTPVFERRRLLNNQVVTAIAIDGGNRKWIGTQNGIFLFNADATELVTNFTDKNSPLPSNEIQYITVEPVSGEVYIRTTNGLVSYRGTASDGSQTQDQNAVKVFPNPVRPDFNGTVGISGLVEDAYVKITDANGRLVYETRANGGTAVWNGRMLNGDKVATGVYMIFSFNRKGEETLVSRLAVIK</sequence>
<evidence type="ECO:0000313" key="3">
    <source>
        <dbReference type="EMBL" id="SFQ42472.1"/>
    </source>
</evidence>
<feature type="signal peptide" evidence="1">
    <location>
        <begin position="1"/>
        <end position="34"/>
    </location>
</feature>
<dbReference type="EMBL" id="FOXH01000018">
    <property type="protein sequence ID" value="SFQ42472.1"/>
    <property type="molecule type" value="Genomic_DNA"/>
</dbReference>
<evidence type="ECO:0000256" key="1">
    <source>
        <dbReference type="SAM" id="SignalP"/>
    </source>
</evidence>
<dbReference type="AlphaFoldDB" id="A0A1I5YE48"/>
<dbReference type="Proteomes" id="UP000199306">
    <property type="component" value="Unassembled WGS sequence"/>
</dbReference>
<organism evidence="3 4">
    <name type="scientific">Pseudarcicella hirudinis</name>
    <dbReference type="NCBI Taxonomy" id="1079859"/>
    <lineage>
        <taxon>Bacteria</taxon>
        <taxon>Pseudomonadati</taxon>
        <taxon>Bacteroidota</taxon>
        <taxon>Cytophagia</taxon>
        <taxon>Cytophagales</taxon>
        <taxon>Flectobacillaceae</taxon>
        <taxon>Pseudarcicella</taxon>
    </lineage>
</organism>
<gene>
    <name evidence="3" type="ORF">SAMN04515674_11851</name>
</gene>